<keyword evidence="4" id="KW-1185">Reference proteome</keyword>
<keyword evidence="2" id="KW-0472">Membrane</keyword>
<protein>
    <submittedName>
        <fullName evidence="3">DUF3422 domain-containing protein</fullName>
    </submittedName>
</protein>
<dbReference type="RefSeq" id="WP_407346653.1">
    <property type="nucleotide sequence ID" value="NZ_CP136864.1"/>
</dbReference>
<evidence type="ECO:0000256" key="1">
    <source>
        <dbReference type="SAM" id="Coils"/>
    </source>
</evidence>
<organism evidence="3 4">
    <name type="scientific">Congregibacter variabilis</name>
    <dbReference type="NCBI Taxonomy" id="3081200"/>
    <lineage>
        <taxon>Bacteria</taxon>
        <taxon>Pseudomonadati</taxon>
        <taxon>Pseudomonadota</taxon>
        <taxon>Gammaproteobacteria</taxon>
        <taxon>Cellvibrionales</taxon>
        <taxon>Halieaceae</taxon>
        <taxon>Congregibacter</taxon>
    </lineage>
</organism>
<dbReference type="Pfam" id="PF11902">
    <property type="entry name" value="DUF3422"/>
    <property type="match status" value="1"/>
</dbReference>
<evidence type="ECO:0000313" key="3">
    <source>
        <dbReference type="EMBL" id="WOJ92078.1"/>
    </source>
</evidence>
<dbReference type="EMBL" id="CP136864">
    <property type="protein sequence ID" value="WOJ92078.1"/>
    <property type="molecule type" value="Genomic_DNA"/>
</dbReference>
<evidence type="ECO:0000313" key="4">
    <source>
        <dbReference type="Proteomes" id="UP001626537"/>
    </source>
</evidence>
<keyword evidence="1" id="KW-0175">Coiled coil</keyword>
<proteinExistence type="predicted"/>
<keyword evidence="2" id="KW-1133">Transmembrane helix</keyword>
<feature type="coiled-coil region" evidence="1">
    <location>
        <begin position="321"/>
        <end position="368"/>
    </location>
</feature>
<keyword evidence="2" id="KW-0812">Transmembrane</keyword>
<sequence>MEELESDISAGASNISERVALSNEWHARPLLALPSPLRCSHIVCLRGDVSLEERREQFAAFCQAQDQSGPCKNSRHHSVQVGNCLLKWEGHTEADSYTLLVAGNAEPPFAASALTFLDASMRSRLLGELFIGVHVEVICDTDSPEDSRLKRIRALLGSSEVYGGTVSRGKGEIWSSFRLDAEGFLRVVIVDCGLSEARLSRHLQRVLEVETYRMLAMLGLQAAREVMGTLGELEPALDEVMEQIAHRDADPALERLLQRITRIAAKVEHVAAAHAYRFAAARAYNGIVERRLAELSEAQKGSAPRYTTFLQKTLMPAMRTCEAAERRTQELAQRVTRATQLLDSMVDMDQKKQNQAILESLAERANLQLRLQQSVEGFSIFAITYYAVGLLGYLFKSGKTLGLAVDPDLLTGITAPAVLVVVWLSVRSIKNRLKH</sequence>
<feature type="transmembrane region" description="Helical" evidence="2">
    <location>
        <begin position="377"/>
        <end position="395"/>
    </location>
</feature>
<gene>
    <name evidence="3" type="ORF">R0135_09795</name>
</gene>
<reference evidence="3 4" key="1">
    <citation type="submission" date="2023-10" db="EMBL/GenBank/DDBJ databases">
        <title>Two novel species belonging to the OM43/NOR5 clade.</title>
        <authorList>
            <person name="Park M."/>
        </authorList>
    </citation>
    <scope>NUCLEOTIDE SEQUENCE [LARGE SCALE GENOMIC DNA]</scope>
    <source>
        <strain evidence="3 4">IMCC43200</strain>
    </source>
</reference>
<evidence type="ECO:0000256" key="2">
    <source>
        <dbReference type="SAM" id="Phobius"/>
    </source>
</evidence>
<name>A0ABZ0HZW0_9GAMM</name>
<feature type="transmembrane region" description="Helical" evidence="2">
    <location>
        <begin position="407"/>
        <end position="426"/>
    </location>
</feature>
<dbReference type="Proteomes" id="UP001626537">
    <property type="component" value="Chromosome"/>
</dbReference>
<dbReference type="InterPro" id="IPR021830">
    <property type="entry name" value="DUF3422"/>
</dbReference>
<accession>A0ABZ0HZW0</accession>